<reference evidence="2" key="1">
    <citation type="journal article" date="2019" name="Int. J. Syst. Evol. Microbiol.">
        <title>The Global Catalogue of Microorganisms (GCM) 10K type strain sequencing project: providing services to taxonomists for standard genome sequencing and annotation.</title>
        <authorList>
            <consortium name="The Broad Institute Genomics Platform"/>
            <consortium name="The Broad Institute Genome Sequencing Center for Infectious Disease"/>
            <person name="Wu L."/>
            <person name="Ma J."/>
        </authorList>
    </citation>
    <scope>NUCLEOTIDE SEQUENCE [LARGE SCALE GENOMIC DNA]</scope>
    <source>
        <strain evidence="2">CGMCC 1.13574</strain>
    </source>
</reference>
<sequence>MTRCPHCNCRDIGKIGTNQFYCWGCFMEFCVSGEEVKLYQVEEDGSLIAYDDLPALQLDATDLQLGM</sequence>
<organism evidence="1 2">
    <name type="scientific">Tumebacillus lipolyticus</name>
    <dbReference type="NCBI Taxonomy" id="1280370"/>
    <lineage>
        <taxon>Bacteria</taxon>
        <taxon>Bacillati</taxon>
        <taxon>Bacillota</taxon>
        <taxon>Bacilli</taxon>
        <taxon>Bacillales</taxon>
        <taxon>Alicyclobacillaceae</taxon>
        <taxon>Tumebacillus</taxon>
    </lineage>
</organism>
<accession>A0ABW4ZVB9</accession>
<evidence type="ECO:0000313" key="2">
    <source>
        <dbReference type="Proteomes" id="UP001597343"/>
    </source>
</evidence>
<protein>
    <recommendedName>
        <fullName evidence="3">DUF2797 domain-containing protein</fullName>
    </recommendedName>
</protein>
<evidence type="ECO:0008006" key="3">
    <source>
        <dbReference type="Google" id="ProtNLM"/>
    </source>
</evidence>
<name>A0ABW4ZVB9_9BACL</name>
<keyword evidence="2" id="KW-1185">Reference proteome</keyword>
<evidence type="ECO:0000313" key="1">
    <source>
        <dbReference type="EMBL" id="MFD2169241.1"/>
    </source>
</evidence>
<dbReference type="RefSeq" id="WP_386044288.1">
    <property type="nucleotide sequence ID" value="NZ_JBHUIO010000002.1"/>
</dbReference>
<dbReference type="Proteomes" id="UP001597343">
    <property type="component" value="Unassembled WGS sequence"/>
</dbReference>
<proteinExistence type="predicted"/>
<gene>
    <name evidence="1" type="ORF">ACFSOY_04300</name>
</gene>
<comment type="caution">
    <text evidence="1">The sequence shown here is derived from an EMBL/GenBank/DDBJ whole genome shotgun (WGS) entry which is preliminary data.</text>
</comment>
<dbReference type="EMBL" id="JBHUIO010000002">
    <property type="protein sequence ID" value="MFD2169241.1"/>
    <property type="molecule type" value="Genomic_DNA"/>
</dbReference>